<dbReference type="AlphaFoldDB" id="A0A1F6Y2J5"/>
<protein>
    <submittedName>
        <fullName evidence="2">Uncharacterized protein</fullName>
    </submittedName>
</protein>
<proteinExistence type="predicted"/>
<gene>
    <name evidence="2" type="ORF">A3I23_03765</name>
</gene>
<comment type="caution">
    <text evidence="2">The sequence shown here is derived from an EMBL/GenBank/DDBJ whole genome shotgun (WGS) entry which is preliminary data.</text>
</comment>
<sequence length="266" mass="30146">MNYENGFAVPIIISILAILAIGGGLLIYKNKNITQYIGAKLGACTIEENRGDTVSPDIAKAVALNQVINNNKPYNWVSVGYYPIYGSSGLVNYYAFVFRKSEFTKFTTLNSLEQNASNYSDKSSDDDNKYQFNDIASVLTGTAEGDALIIRHYIGIPEIIAKKIEIKKFVENKDRDKTIGNIISDSPMGKAYYEIISKSNNKVTDEVIGLDYLIVSKNELANYQTEVKDRANKRYLSFDQKECEKYKQAIVEREKDLKNQWEKYNQ</sequence>
<keyword evidence="1" id="KW-1133">Transmembrane helix</keyword>
<keyword evidence="1" id="KW-0812">Transmembrane</keyword>
<evidence type="ECO:0000256" key="1">
    <source>
        <dbReference type="SAM" id="Phobius"/>
    </source>
</evidence>
<dbReference type="EMBL" id="MFVL01000032">
    <property type="protein sequence ID" value="OGJ00607.1"/>
    <property type="molecule type" value="Genomic_DNA"/>
</dbReference>
<accession>A0A1F6Y2J5</accession>
<organism evidence="2 3">
    <name type="scientific">Candidatus Nomurabacteria bacterium RIFCSPLOWO2_02_FULL_40_67</name>
    <dbReference type="NCBI Taxonomy" id="1801787"/>
    <lineage>
        <taxon>Bacteria</taxon>
        <taxon>Candidatus Nomuraibacteriota</taxon>
    </lineage>
</organism>
<keyword evidence="1" id="KW-0472">Membrane</keyword>
<evidence type="ECO:0000313" key="3">
    <source>
        <dbReference type="Proteomes" id="UP000177693"/>
    </source>
</evidence>
<dbReference type="Proteomes" id="UP000177693">
    <property type="component" value="Unassembled WGS sequence"/>
</dbReference>
<reference evidence="2 3" key="1">
    <citation type="journal article" date="2016" name="Nat. Commun.">
        <title>Thousands of microbial genomes shed light on interconnected biogeochemical processes in an aquifer system.</title>
        <authorList>
            <person name="Anantharaman K."/>
            <person name="Brown C.T."/>
            <person name="Hug L.A."/>
            <person name="Sharon I."/>
            <person name="Castelle C.J."/>
            <person name="Probst A.J."/>
            <person name="Thomas B.C."/>
            <person name="Singh A."/>
            <person name="Wilkins M.J."/>
            <person name="Karaoz U."/>
            <person name="Brodie E.L."/>
            <person name="Williams K.H."/>
            <person name="Hubbard S.S."/>
            <person name="Banfield J.F."/>
        </authorList>
    </citation>
    <scope>NUCLEOTIDE SEQUENCE [LARGE SCALE GENOMIC DNA]</scope>
</reference>
<feature type="transmembrane region" description="Helical" evidence="1">
    <location>
        <begin position="6"/>
        <end position="28"/>
    </location>
</feature>
<evidence type="ECO:0000313" key="2">
    <source>
        <dbReference type="EMBL" id="OGJ00607.1"/>
    </source>
</evidence>
<name>A0A1F6Y2J5_9BACT</name>